<reference evidence="5 6" key="1">
    <citation type="submission" date="2013-08" db="EMBL/GenBank/DDBJ databases">
        <title>The genome sequence of Knoellia aerolata.</title>
        <authorList>
            <person name="Zhu W."/>
            <person name="Wang G."/>
        </authorList>
    </citation>
    <scope>NUCLEOTIDE SEQUENCE [LARGE SCALE GENOMIC DNA]</scope>
    <source>
        <strain evidence="5 6">DSM 18566</strain>
    </source>
</reference>
<dbReference type="RefSeq" id="WP_035934817.1">
    <property type="nucleotide sequence ID" value="NZ_AVPL01000010.1"/>
</dbReference>
<dbReference type="InterPro" id="IPR036907">
    <property type="entry name" value="5'-Nucleotdase_C_sf"/>
</dbReference>
<dbReference type="EMBL" id="AVPL01000010">
    <property type="protein sequence ID" value="KGN41920.1"/>
    <property type="molecule type" value="Genomic_DNA"/>
</dbReference>
<name>A0A0A0JWU4_9MICO</name>
<accession>A0A0A0JWU4</accession>
<dbReference type="eggNOG" id="COG0737">
    <property type="taxonomic scope" value="Bacteria"/>
</dbReference>
<dbReference type="PANTHER" id="PTHR11575:SF24">
    <property type="entry name" value="5'-NUCLEOTIDASE"/>
    <property type="match status" value="1"/>
</dbReference>
<keyword evidence="2" id="KW-0547">Nucleotide-binding</keyword>
<dbReference type="Pfam" id="PF02872">
    <property type="entry name" value="5_nucleotid_C"/>
    <property type="match status" value="1"/>
</dbReference>
<dbReference type="GO" id="GO:0000166">
    <property type="term" value="F:nucleotide binding"/>
    <property type="evidence" value="ECO:0007669"/>
    <property type="project" value="UniProtKB-KW"/>
</dbReference>
<dbReference type="OrthoDB" id="1016457at2"/>
<dbReference type="AlphaFoldDB" id="A0A0A0JWU4"/>
<comment type="similarity">
    <text evidence="2">Belongs to the 5'-nucleotidase family.</text>
</comment>
<keyword evidence="6" id="KW-1185">Reference proteome</keyword>
<organism evidence="5 6">
    <name type="scientific">Knoellia aerolata DSM 18566</name>
    <dbReference type="NCBI Taxonomy" id="1385519"/>
    <lineage>
        <taxon>Bacteria</taxon>
        <taxon>Bacillati</taxon>
        <taxon>Actinomycetota</taxon>
        <taxon>Actinomycetes</taxon>
        <taxon>Micrococcales</taxon>
        <taxon>Intrasporangiaceae</taxon>
        <taxon>Knoellia</taxon>
    </lineage>
</organism>
<feature type="domain" description="Calcineurin-like phosphoesterase" evidence="3">
    <location>
        <begin position="45"/>
        <end position="291"/>
    </location>
</feature>
<dbReference type="Proteomes" id="UP000030013">
    <property type="component" value="Unassembled WGS sequence"/>
</dbReference>
<feature type="domain" description="5'-Nucleotidase C-terminal" evidence="4">
    <location>
        <begin position="371"/>
        <end position="529"/>
    </location>
</feature>
<proteinExistence type="inferred from homology"/>
<evidence type="ECO:0000256" key="2">
    <source>
        <dbReference type="RuleBase" id="RU362119"/>
    </source>
</evidence>
<dbReference type="InterPro" id="IPR029052">
    <property type="entry name" value="Metallo-depent_PP-like"/>
</dbReference>
<dbReference type="SUPFAM" id="SSF56300">
    <property type="entry name" value="Metallo-dependent phosphatases"/>
    <property type="match status" value="1"/>
</dbReference>
<dbReference type="InterPro" id="IPR006179">
    <property type="entry name" value="5_nucleotidase/apyrase"/>
</dbReference>
<dbReference type="GO" id="GO:0008768">
    <property type="term" value="F:UDP-sugar diphosphatase activity"/>
    <property type="evidence" value="ECO:0007669"/>
    <property type="project" value="TreeGrafter"/>
</dbReference>
<dbReference type="STRING" id="1385519.N801_03480"/>
<dbReference type="InterPro" id="IPR008334">
    <property type="entry name" value="5'-Nucleotdase_C"/>
</dbReference>
<keyword evidence="2" id="KW-0378">Hydrolase</keyword>
<comment type="caution">
    <text evidence="5">The sequence shown here is derived from an EMBL/GenBank/DDBJ whole genome shotgun (WGS) entry which is preliminary data.</text>
</comment>
<dbReference type="Gene3D" id="3.60.21.10">
    <property type="match status" value="1"/>
</dbReference>
<gene>
    <name evidence="5" type="ORF">N801_03480</name>
</gene>
<keyword evidence="1 2" id="KW-0732">Signal</keyword>
<dbReference type="Pfam" id="PF00149">
    <property type="entry name" value="Metallophos"/>
    <property type="match status" value="1"/>
</dbReference>
<dbReference type="GO" id="GO:0009166">
    <property type="term" value="P:nucleotide catabolic process"/>
    <property type="evidence" value="ECO:0007669"/>
    <property type="project" value="InterPro"/>
</dbReference>
<dbReference type="GO" id="GO:0008253">
    <property type="term" value="F:5'-nucleotidase activity"/>
    <property type="evidence" value="ECO:0007669"/>
    <property type="project" value="TreeGrafter"/>
</dbReference>
<protein>
    <submittedName>
        <fullName evidence="5">5'-nucleotidase</fullName>
    </submittedName>
</protein>
<dbReference type="InterPro" id="IPR004843">
    <property type="entry name" value="Calcineurin-like_PHP"/>
</dbReference>
<evidence type="ECO:0000313" key="5">
    <source>
        <dbReference type="EMBL" id="KGN41920.1"/>
    </source>
</evidence>
<dbReference type="GO" id="GO:0030288">
    <property type="term" value="C:outer membrane-bounded periplasmic space"/>
    <property type="evidence" value="ECO:0007669"/>
    <property type="project" value="TreeGrafter"/>
</dbReference>
<evidence type="ECO:0000259" key="4">
    <source>
        <dbReference type="Pfam" id="PF02872"/>
    </source>
</evidence>
<dbReference type="PANTHER" id="PTHR11575">
    <property type="entry name" value="5'-NUCLEOTIDASE-RELATED"/>
    <property type="match status" value="1"/>
</dbReference>
<feature type="signal peptide" evidence="2">
    <location>
        <begin position="1"/>
        <end position="26"/>
    </location>
</feature>
<evidence type="ECO:0000256" key="1">
    <source>
        <dbReference type="ARBA" id="ARBA00022729"/>
    </source>
</evidence>
<dbReference type="Gene3D" id="3.90.780.10">
    <property type="entry name" value="5'-Nucleotidase, C-terminal domain"/>
    <property type="match status" value="1"/>
</dbReference>
<dbReference type="SUPFAM" id="SSF55816">
    <property type="entry name" value="5'-nucleotidase (syn. UDP-sugar hydrolase), C-terminal domain"/>
    <property type="match status" value="1"/>
</dbReference>
<feature type="chain" id="PRO_5005108582" evidence="2">
    <location>
        <begin position="27"/>
        <end position="566"/>
    </location>
</feature>
<sequence>MRTRSLALLAVGSALVLPALTPGASAAPPGGGPGEEHARTTEVQVLALNDFHGQLRPPDSTSSGGRIGATPAGGAEYLAQYVRNLEATNPHTLFVSAGDLIGATPLVSAIFHDEPSIEAMNLMGLDYNGVGNHEFDEGPEELVRMQEGGCHPVEGCFGGDGFAGADFDFLAANVTYKDTGETIFPPYAIHQFPGVKVAVVGMTLEGTPNIVTAAATENLDFHDEADSVNALVPVLKKAGVETIVVLLHEGGSAGVSLNETTVNSCANPTGAGVEVIKRFNPEIDLVVTGHTNWALNCPDLAGTGIMVTGAASAGRVVTDIDLSISRATKEVVSASINNVIVRRDVFTPAEDLTALIAKYGEIAAPTENREIGTASAPLTRAQNSLGESSLGDIIADAQLWATSGTGWPAGNGAPAVISFMNSGGIRSDINAGPITYGEAFTVQPFANVLVTMDLTGADIEAVLEQQFTGGNGVLQIPASLTYDRSLSAAPGDRISNVRINGVALDPAATYRVTVNNFLADGGDGYSVFRDGTNRFVGEIDLDAFARYVEHLGTVNPGPQNRITAVP</sequence>
<evidence type="ECO:0000313" key="6">
    <source>
        <dbReference type="Proteomes" id="UP000030013"/>
    </source>
</evidence>
<evidence type="ECO:0000259" key="3">
    <source>
        <dbReference type="Pfam" id="PF00149"/>
    </source>
</evidence>
<dbReference type="PRINTS" id="PR01607">
    <property type="entry name" value="APYRASEFAMLY"/>
</dbReference>